<keyword evidence="2" id="KW-1185">Reference proteome</keyword>
<evidence type="ECO:0008006" key="3">
    <source>
        <dbReference type="Google" id="ProtNLM"/>
    </source>
</evidence>
<proteinExistence type="predicted"/>
<dbReference type="EMBL" id="BLAY01000193">
    <property type="protein sequence ID" value="GET43002.1"/>
    <property type="molecule type" value="Genomic_DNA"/>
</dbReference>
<evidence type="ECO:0000313" key="2">
    <source>
        <dbReference type="Proteomes" id="UP001050975"/>
    </source>
</evidence>
<reference evidence="1" key="1">
    <citation type="submission" date="2019-10" db="EMBL/GenBank/DDBJ databases">
        <title>Draft genome sequece of Microseira wollei NIES-4236.</title>
        <authorList>
            <person name="Yamaguchi H."/>
            <person name="Suzuki S."/>
            <person name="Kawachi M."/>
        </authorList>
    </citation>
    <scope>NUCLEOTIDE SEQUENCE</scope>
    <source>
        <strain evidence="1">NIES-4236</strain>
    </source>
</reference>
<evidence type="ECO:0000313" key="1">
    <source>
        <dbReference type="EMBL" id="GET43002.1"/>
    </source>
</evidence>
<accession>A0AAV3XSV6</accession>
<dbReference type="RefSeq" id="WP_226591361.1">
    <property type="nucleotide sequence ID" value="NZ_BLAY01000193.1"/>
</dbReference>
<name>A0AAV3XSV6_9CYAN</name>
<dbReference type="Proteomes" id="UP001050975">
    <property type="component" value="Unassembled WGS sequence"/>
</dbReference>
<sequence>MPGVKGIEGMFYPIKPFVQVNGIQRGDFGIHADANVPGSAGCIVLPPKGNGWKVFPERMTEIAAAGLFRIPLPVVYC</sequence>
<comment type="caution">
    <text evidence="1">The sequence shown here is derived from an EMBL/GenBank/DDBJ whole genome shotgun (WGS) entry which is preliminary data.</text>
</comment>
<protein>
    <recommendedName>
        <fullName evidence="3">DUF2778 domain-containing protein</fullName>
    </recommendedName>
</protein>
<gene>
    <name evidence="1" type="ORF">MiSe_78220</name>
</gene>
<organism evidence="1 2">
    <name type="scientific">Microseira wollei NIES-4236</name>
    <dbReference type="NCBI Taxonomy" id="2530354"/>
    <lineage>
        <taxon>Bacteria</taxon>
        <taxon>Bacillati</taxon>
        <taxon>Cyanobacteriota</taxon>
        <taxon>Cyanophyceae</taxon>
        <taxon>Oscillatoriophycideae</taxon>
        <taxon>Aerosakkonematales</taxon>
        <taxon>Aerosakkonemataceae</taxon>
        <taxon>Microseira</taxon>
    </lineage>
</organism>
<dbReference type="AlphaFoldDB" id="A0AAV3XSV6"/>